<evidence type="ECO:0000313" key="3">
    <source>
        <dbReference type="Proteomes" id="UP000548685"/>
    </source>
</evidence>
<comment type="caution">
    <text evidence="2">The sequence shown here is derived from an EMBL/GenBank/DDBJ whole genome shotgun (WGS) entry which is preliminary data.</text>
</comment>
<name>A0ABR6HZQ3_9SPHN</name>
<reference evidence="2 3" key="1">
    <citation type="submission" date="2020-08" db="EMBL/GenBank/DDBJ databases">
        <title>Genomic Encyclopedia of Type Strains, Phase IV (KMG-IV): sequencing the most valuable type-strain genomes for metagenomic binning, comparative biology and taxonomic classification.</title>
        <authorList>
            <person name="Goeker M."/>
        </authorList>
    </citation>
    <scope>NUCLEOTIDE SEQUENCE [LARGE SCALE GENOMIC DNA]</scope>
    <source>
        <strain evidence="2 3">DSM 8510</strain>
    </source>
</reference>
<evidence type="ECO:0000313" key="2">
    <source>
        <dbReference type="EMBL" id="MBB3776057.1"/>
    </source>
</evidence>
<feature type="domain" description="Limonene-1,2-epoxide hydrolase" evidence="1">
    <location>
        <begin position="28"/>
        <end position="145"/>
    </location>
</feature>
<dbReference type="InterPro" id="IPR013100">
    <property type="entry name" value="LEH"/>
</dbReference>
<keyword evidence="3" id="KW-1185">Reference proteome</keyword>
<dbReference type="EMBL" id="JACICE010000002">
    <property type="protein sequence ID" value="MBB3776057.1"/>
    <property type="molecule type" value="Genomic_DNA"/>
</dbReference>
<sequence>MKRGLRQWQGSDSYVATATGVAAISDHLATVHAVIAAVAVKDYNTALAHFTEDCEYTNLPMGSVIGLPAIRAVLEPFFAPTIANELLILRTAVEGDTVFTERLDRHQIESGWVELPVTGVFVFREGKIAVWREYFDLATLLRQWPELAASLT</sequence>
<accession>A0ABR6HZQ3</accession>
<organism evidence="2 3">
    <name type="scientific">Erythrobacter ramosus</name>
    <dbReference type="NCBI Taxonomy" id="35811"/>
    <lineage>
        <taxon>Bacteria</taxon>
        <taxon>Pseudomonadati</taxon>
        <taxon>Pseudomonadota</taxon>
        <taxon>Alphaproteobacteria</taxon>
        <taxon>Sphingomonadales</taxon>
        <taxon>Erythrobacteraceae</taxon>
        <taxon>Erythrobacter/Porphyrobacter group</taxon>
        <taxon>Erythrobacter</taxon>
    </lineage>
</organism>
<dbReference type="Pfam" id="PF07858">
    <property type="entry name" value="LEH"/>
    <property type="match status" value="1"/>
</dbReference>
<dbReference type="InterPro" id="IPR032710">
    <property type="entry name" value="NTF2-like_dom_sf"/>
</dbReference>
<proteinExistence type="predicted"/>
<keyword evidence="2" id="KW-0378">Hydrolase</keyword>
<dbReference type="Gene3D" id="3.10.450.50">
    <property type="match status" value="1"/>
</dbReference>
<dbReference type="EC" id="3.3.2.8" evidence="2"/>
<dbReference type="SUPFAM" id="SSF54427">
    <property type="entry name" value="NTF2-like"/>
    <property type="match status" value="1"/>
</dbReference>
<dbReference type="RefSeq" id="WP_202390946.1">
    <property type="nucleotide sequence ID" value="NZ_BAAADZ010000010.1"/>
</dbReference>
<dbReference type="GO" id="GO:0018744">
    <property type="term" value="F:limonene-1,2-epoxide hydrolase activity"/>
    <property type="evidence" value="ECO:0007669"/>
    <property type="project" value="UniProtKB-EC"/>
</dbReference>
<gene>
    <name evidence="2" type="ORF">FHS52_002026</name>
</gene>
<dbReference type="Proteomes" id="UP000548685">
    <property type="component" value="Unassembled WGS sequence"/>
</dbReference>
<evidence type="ECO:0000259" key="1">
    <source>
        <dbReference type="Pfam" id="PF07858"/>
    </source>
</evidence>
<protein>
    <submittedName>
        <fullName evidence="2">Limonene-1,2-epoxide hydrolase</fullName>
        <ecNumber evidence="2">3.3.2.8</ecNumber>
    </submittedName>
</protein>